<keyword evidence="8 19" id="KW-0169">Cobalamin biosynthesis</keyword>
<dbReference type="GO" id="GO:0005886">
    <property type="term" value="C:plasma membrane"/>
    <property type="evidence" value="ECO:0007669"/>
    <property type="project" value="UniProtKB-SubCell"/>
</dbReference>
<dbReference type="UniPathway" id="UPA00148">
    <property type="reaction ID" value="UER00238"/>
</dbReference>
<evidence type="ECO:0000256" key="9">
    <source>
        <dbReference type="ARBA" id="ARBA00022679"/>
    </source>
</evidence>
<sequence>MVRKLVIRELQAAGTAFQLLTRIPVPAVIPFTPEMLARSVVYYPVVGVVIGGIVGAAGAGLDGLVPPMPAAVLLLAVWLLLSGGLHMDGLMDTADGVLSHRSRERMLEIMKDSRVGAMGVLAAAVLLLFKFAVLGTWMEEGRSWLAEAPMFALACGLGRLWLVAAMAFWPFARPGEGMAALFGSVRPRHAAAAALMQALLTVACVLACPASASVGRLLAAIVWTAALAIAVGGVLSVWLRRKLGGLTGDTYGAMVEAIEAALLFALVILWK</sequence>
<keyword evidence="11 19" id="KW-0460">Magnesium</keyword>
<evidence type="ECO:0000256" key="11">
    <source>
        <dbReference type="ARBA" id="ARBA00022842"/>
    </source>
</evidence>
<evidence type="ECO:0000256" key="2">
    <source>
        <dbReference type="ARBA" id="ARBA00004651"/>
    </source>
</evidence>
<dbReference type="GO" id="GO:0051073">
    <property type="term" value="F:adenosylcobinamide-GDP ribazoletransferase activity"/>
    <property type="evidence" value="ECO:0007669"/>
    <property type="project" value="UniProtKB-UniRule"/>
</dbReference>
<keyword evidence="13 19" id="KW-0472">Membrane</keyword>
<dbReference type="RefSeq" id="WP_162357224.1">
    <property type="nucleotide sequence ID" value="NZ_CP048209.1"/>
</dbReference>
<dbReference type="InterPro" id="IPR003805">
    <property type="entry name" value="CobS"/>
</dbReference>
<keyword evidence="7 19" id="KW-1003">Cell membrane</keyword>
<evidence type="ECO:0000256" key="10">
    <source>
        <dbReference type="ARBA" id="ARBA00022692"/>
    </source>
</evidence>
<evidence type="ECO:0000256" key="12">
    <source>
        <dbReference type="ARBA" id="ARBA00022989"/>
    </source>
</evidence>
<evidence type="ECO:0000256" key="17">
    <source>
        <dbReference type="ARBA" id="ARBA00048623"/>
    </source>
</evidence>
<evidence type="ECO:0000256" key="8">
    <source>
        <dbReference type="ARBA" id="ARBA00022573"/>
    </source>
</evidence>
<evidence type="ECO:0000256" key="15">
    <source>
        <dbReference type="ARBA" id="ARBA00032605"/>
    </source>
</evidence>
<keyword evidence="9 19" id="KW-0808">Transferase</keyword>
<feature type="transmembrane region" description="Helical" evidence="19">
    <location>
        <begin position="190"/>
        <end position="212"/>
    </location>
</feature>
<dbReference type="Pfam" id="PF02654">
    <property type="entry name" value="CobS"/>
    <property type="match status" value="1"/>
</dbReference>
<dbReference type="PANTHER" id="PTHR34148:SF1">
    <property type="entry name" value="ADENOSYLCOBINAMIDE-GDP RIBAZOLETRANSFERASE"/>
    <property type="match status" value="1"/>
</dbReference>
<name>A0A6C0G059_9BACL</name>
<proteinExistence type="inferred from homology"/>
<reference evidence="20 21" key="1">
    <citation type="submission" date="2020-01" db="EMBL/GenBank/DDBJ databases">
        <title>Paenibacillus sp. nov., isolated from tomato rhizosphere.</title>
        <authorList>
            <person name="Weon H.-Y."/>
            <person name="Lee S.A."/>
        </authorList>
    </citation>
    <scope>NUCLEOTIDE SEQUENCE [LARGE SCALE GENOMIC DNA]</scope>
    <source>
        <strain evidence="20 21">12200R-189</strain>
    </source>
</reference>
<feature type="transmembrane region" description="Helical" evidence="19">
    <location>
        <begin position="40"/>
        <end position="58"/>
    </location>
</feature>
<feature type="transmembrane region" description="Helical" evidence="19">
    <location>
        <begin position="64"/>
        <end position="81"/>
    </location>
</feature>
<evidence type="ECO:0000256" key="19">
    <source>
        <dbReference type="HAMAP-Rule" id="MF_00719"/>
    </source>
</evidence>
<comment type="catalytic activity">
    <reaction evidence="17 19">
        <text>alpha-ribazole + adenosylcob(III)inamide-GDP = adenosylcob(III)alamin + GMP + H(+)</text>
        <dbReference type="Rhea" id="RHEA:16049"/>
        <dbReference type="ChEBI" id="CHEBI:10329"/>
        <dbReference type="ChEBI" id="CHEBI:15378"/>
        <dbReference type="ChEBI" id="CHEBI:18408"/>
        <dbReference type="ChEBI" id="CHEBI:58115"/>
        <dbReference type="ChEBI" id="CHEBI:60487"/>
        <dbReference type="EC" id="2.7.8.26"/>
    </reaction>
</comment>
<dbReference type="NCBIfam" id="TIGR00317">
    <property type="entry name" value="cobS"/>
    <property type="match status" value="1"/>
</dbReference>
<evidence type="ECO:0000313" key="20">
    <source>
        <dbReference type="EMBL" id="QHT60784.1"/>
    </source>
</evidence>
<evidence type="ECO:0000256" key="13">
    <source>
        <dbReference type="ARBA" id="ARBA00023136"/>
    </source>
</evidence>
<comment type="catalytic activity">
    <reaction evidence="18 19">
        <text>alpha-ribazole 5'-phosphate + adenosylcob(III)inamide-GDP = adenosylcob(III)alamin 5'-phosphate + GMP + H(+)</text>
        <dbReference type="Rhea" id="RHEA:23560"/>
        <dbReference type="ChEBI" id="CHEBI:15378"/>
        <dbReference type="ChEBI" id="CHEBI:57918"/>
        <dbReference type="ChEBI" id="CHEBI:58115"/>
        <dbReference type="ChEBI" id="CHEBI:60487"/>
        <dbReference type="ChEBI" id="CHEBI:60493"/>
        <dbReference type="EC" id="2.7.8.26"/>
    </reaction>
</comment>
<dbReference type="EMBL" id="CP048209">
    <property type="protein sequence ID" value="QHT60784.1"/>
    <property type="molecule type" value="Genomic_DNA"/>
</dbReference>
<organism evidence="20 21">
    <name type="scientific">Paenibacillus lycopersici</name>
    <dbReference type="NCBI Taxonomy" id="2704462"/>
    <lineage>
        <taxon>Bacteria</taxon>
        <taxon>Bacillati</taxon>
        <taxon>Bacillota</taxon>
        <taxon>Bacilli</taxon>
        <taxon>Bacillales</taxon>
        <taxon>Paenibacillaceae</taxon>
        <taxon>Paenibacillus</taxon>
    </lineage>
</organism>
<comment type="similarity">
    <text evidence="4 19">Belongs to the CobS family.</text>
</comment>
<evidence type="ECO:0000256" key="16">
    <source>
        <dbReference type="ARBA" id="ARBA00032853"/>
    </source>
</evidence>
<dbReference type="AlphaFoldDB" id="A0A6C0G059"/>
<comment type="subcellular location">
    <subcellularLocation>
        <location evidence="2 19">Cell membrane</location>
        <topology evidence="2 19">Multi-pass membrane protein</topology>
    </subcellularLocation>
</comment>
<accession>A0A6C0G059</accession>
<evidence type="ECO:0000256" key="3">
    <source>
        <dbReference type="ARBA" id="ARBA00004663"/>
    </source>
</evidence>
<comment type="function">
    <text evidence="14 19">Joins adenosylcobinamide-GDP and alpha-ribazole to generate adenosylcobalamin (Ado-cobalamin). Also synthesizes adenosylcobalamin 5'-phosphate from adenosylcobinamide-GDP and alpha-ribazole 5'-phosphate.</text>
</comment>
<evidence type="ECO:0000256" key="18">
    <source>
        <dbReference type="ARBA" id="ARBA00049504"/>
    </source>
</evidence>
<dbReference type="GO" id="GO:0009236">
    <property type="term" value="P:cobalamin biosynthetic process"/>
    <property type="evidence" value="ECO:0007669"/>
    <property type="project" value="UniProtKB-UniRule"/>
</dbReference>
<comment type="cofactor">
    <cofactor evidence="1 19">
        <name>Mg(2+)</name>
        <dbReference type="ChEBI" id="CHEBI:18420"/>
    </cofactor>
</comment>
<evidence type="ECO:0000256" key="4">
    <source>
        <dbReference type="ARBA" id="ARBA00010561"/>
    </source>
</evidence>
<evidence type="ECO:0000313" key="21">
    <source>
        <dbReference type="Proteomes" id="UP000476064"/>
    </source>
</evidence>
<evidence type="ECO:0000256" key="14">
    <source>
        <dbReference type="ARBA" id="ARBA00025228"/>
    </source>
</evidence>
<dbReference type="GO" id="GO:0008818">
    <property type="term" value="F:cobalamin 5'-phosphate synthase activity"/>
    <property type="evidence" value="ECO:0007669"/>
    <property type="project" value="UniProtKB-UniRule"/>
</dbReference>
<comment type="pathway">
    <text evidence="3 19">Cofactor biosynthesis; adenosylcobalamin biosynthesis; adenosylcobalamin from cob(II)yrinate a,c-diamide: step 7/7.</text>
</comment>
<evidence type="ECO:0000256" key="6">
    <source>
        <dbReference type="ARBA" id="ARBA00015850"/>
    </source>
</evidence>
<evidence type="ECO:0000256" key="7">
    <source>
        <dbReference type="ARBA" id="ARBA00022475"/>
    </source>
</evidence>
<keyword evidence="10 19" id="KW-0812">Transmembrane</keyword>
<evidence type="ECO:0000256" key="5">
    <source>
        <dbReference type="ARBA" id="ARBA00013200"/>
    </source>
</evidence>
<feature type="transmembrane region" description="Helical" evidence="19">
    <location>
        <begin position="115"/>
        <end position="138"/>
    </location>
</feature>
<dbReference type="KEGG" id="plyc:GXP70_13060"/>
<dbReference type="PANTHER" id="PTHR34148">
    <property type="entry name" value="ADENOSYLCOBINAMIDE-GDP RIBAZOLETRANSFERASE"/>
    <property type="match status" value="1"/>
</dbReference>
<feature type="transmembrane region" description="Helical" evidence="19">
    <location>
        <begin position="251"/>
        <end position="270"/>
    </location>
</feature>
<dbReference type="EC" id="2.7.8.26" evidence="5 19"/>
<dbReference type="HAMAP" id="MF_00719">
    <property type="entry name" value="CobS"/>
    <property type="match status" value="1"/>
</dbReference>
<feature type="transmembrane region" description="Helical" evidence="19">
    <location>
        <begin position="150"/>
        <end position="169"/>
    </location>
</feature>
<keyword evidence="21" id="KW-1185">Reference proteome</keyword>
<evidence type="ECO:0000256" key="1">
    <source>
        <dbReference type="ARBA" id="ARBA00001946"/>
    </source>
</evidence>
<dbReference type="Proteomes" id="UP000476064">
    <property type="component" value="Chromosome"/>
</dbReference>
<gene>
    <name evidence="19 20" type="primary">cobS</name>
    <name evidence="20" type="ORF">GXP70_13060</name>
</gene>
<feature type="transmembrane region" description="Helical" evidence="19">
    <location>
        <begin position="218"/>
        <end position="239"/>
    </location>
</feature>
<keyword evidence="12 19" id="KW-1133">Transmembrane helix</keyword>
<protein>
    <recommendedName>
        <fullName evidence="6 19">Adenosylcobinamide-GDP ribazoletransferase</fullName>
        <ecNumber evidence="5 19">2.7.8.26</ecNumber>
    </recommendedName>
    <alternativeName>
        <fullName evidence="16 19">Cobalamin synthase</fullName>
    </alternativeName>
    <alternativeName>
        <fullName evidence="15 19">Cobalamin-5'-phosphate synthase</fullName>
    </alternativeName>
</protein>